<evidence type="ECO:0000313" key="1">
    <source>
        <dbReference type="EMBL" id="ASO21076.1"/>
    </source>
</evidence>
<dbReference type="KEGG" id="ahg:AHOG_17255"/>
<organism evidence="1 2">
    <name type="scientific">Actinoalloteichus hoggarensis</name>
    <dbReference type="NCBI Taxonomy" id="1470176"/>
    <lineage>
        <taxon>Bacteria</taxon>
        <taxon>Bacillati</taxon>
        <taxon>Actinomycetota</taxon>
        <taxon>Actinomycetes</taxon>
        <taxon>Pseudonocardiales</taxon>
        <taxon>Pseudonocardiaceae</taxon>
        <taxon>Actinoalloteichus</taxon>
    </lineage>
</organism>
<name>A0A221W5W1_9PSEU</name>
<proteinExistence type="predicted"/>
<keyword evidence="2" id="KW-1185">Reference proteome</keyword>
<dbReference type="Proteomes" id="UP000204221">
    <property type="component" value="Chromosome"/>
</dbReference>
<protein>
    <submittedName>
        <fullName evidence="1">Uncharacterized protein</fullName>
    </submittedName>
</protein>
<sequence length="46" mass="5318">MPLSIRFTKTSTGESELTPLNSAEKAEIRQQNHDFPPPQTRHLTRR</sequence>
<dbReference type="AlphaFoldDB" id="A0A221W5W1"/>
<evidence type="ECO:0000313" key="2">
    <source>
        <dbReference type="Proteomes" id="UP000204221"/>
    </source>
</evidence>
<accession>A0A221W5W1</accession>
<gene>
    <name evidence="1" type="ORF">AHOG_17255</name>
</gene>
<dbReference type="EMBL" id="CP022521">
    <property type="protein sequence ID" value="ASO21076.1"/>
    <property type="molecule type" value="Genomic_DNA"/>
</dbReference>
<reference evidence="1 2" key="1">
    <citation type="submission" date="2017-07" db="EMBL/GenBank/DDBJ databases">
        <title>Complete genome sequence of Actinoalloteichus hoggarensis DSM 45943, type strain of Actinoalloteichus hoggarensis.</title>
        <authorList>
            <person name="Ruckert C."/>
            <person name="Nouioui I."/>
            <person name="Willmese J."/>
            <person name="van Wezel G."/>
            <person name="Klenk H.-P."/>
            <person name="Kalinowski J."/>
            <person name="Zotchev S.B."/>
        </authorList>
    </citation>
    <scope>NUCLEOTIDE SEQUENCE [LARGE SCALE GENOMIC DNA]</scope>
    <source>
        <strain evidence="1 2">DSM 45943</strain>
    </source>
</reference>